<dbReference type="Proteomes" id="UP000177932">
    <property type="component" value="Unassembled WGS sequence"/>
</dbReference>
<sequence length="352" mass="40136">MTPPNINYWDLPEPEGIYWINSAKFEVFKVKDLYSGFTDNELTRILKLSRGAYLVYGHRPEIDQYDQKAAIYLVRVSYTAKIEDNEYLEEEWISLRFVPGSGNPCGTGDLELFAYDNTPLSKIFHRKFSSEYPKYMDSVISSSRLCGIVPVTKSALPGMAINQSRHSHTGVCFALINKHFWQDCVAKNIPYRFLAGIIYERVIQKSLTVAAGNVNYAPAFTHAHIFLGLNSKVKVNREKYPHYVYKYPGYFLDMNQVVETVRQLLLNGILTISSLQYYLGILSVEELSAKNKSVISGMGKMLWGKGKLYRAHITREELRNVINENVQDGPSLFITDVGERIVSVNQMLNALK</sequence>
<evidence type="ECO:0000313" key="1">
    <source>
        <dbReference type="EMBL" id="OGZ57869.1"/>
    </source>
</evidence>
<accession>A0A1G2H683</accession>
<dbReference type="STRING" id="1802158.A2827_00170"/>
<evidence type="ECO:0000313" key="2">
    <source>
        <dbReference type="Proteomes" id="UP000177932"/>
    </source>
</evidence>
<gene>
    <name evidence="1" type="ORF">A2827_00170</name>
</gene>
<organism evidence="1 2">
    <name type="scientific">Candidatus Spechtbacteria bacterium RIFCSPHIGHO2_01_FULL_43_30</name>
    <dbReference type="NCBI Taxonomy" id="1802158"/>
    <lineage>
        <taxon>Bacteria</taxon>
        <taxon>Candidatus Spechtiibacteriota</taxon>
    </lineage>
</organism>
<proteinExistence type="predicted"/>
<dbReference type="AlphaFoldDB" id="A0A1G2H683"/>
<name>A0A1G2H683_9BACT</name>
<comment type="caution">
    <text evidence="1">The sequence shown here is derived from an EMBL/GenBank/DDBJ whole genome shotgun (WGS) entry which is preliminary data.</text>
</comment>
<reference evidence="1 2" key="1">
    <citation type="journal article" date="2016" name="Nat. Commun.">
        <title>Thousands of microbial genomes shed light on interconnected biogeochemical processes in an aquifer system.</title>
        <authorList>
            <person name="Anantharaman K."/>
            <person name="Brown C.T."/>
            <person name="Hug L.A."/>
            <person name="Sharon I."/>
            <person name="Castelle C.J."/>
            <person name="Probst A.J."/>
            <person name="Thomas B.C."/>
            <person name="Singh A."/>
            <person name="Wilkins M.J."/>
            <person name="Karaoz U."/>
            <person name="Brodie E.L."/>
            <person name="Williams K.H."/>
            <person name="Hubbard S.S."/>
            <person name="Banfield J.F."/>
        </authorList>
    </citation>
    <scope>NUCLEOTIDE SEQUENCE [LARGE SCALE GENOMIC DNA]</scope>
</reference>
<protein>
    <submittedName>
        <fullName evidence="1">Uncharacterized protein</fullName>
    </submittedName>
</protein>
<dbReference type="EMBL" id="MHOD01000020">
    <property type="protein sequence ID" value="OGZ57869.1"/>
    <property type="molecule type" value="Genomic_DNA"/>
</dbReference>